<organism evidence="2 3">
    <name type="scientific">Stephania japonica</name>
    <dbReference type="NCBI Taxonomy" id="461633"/>
    <lineage>
        <taxon>Eukaryota</taxon>
        <taxon>Viridiplantae</taxon>
        <taxon>Streptophyta</taxon>
        <taxon>Embryophyta</taxon>
        <taxon>Tracheophyta</taxon>
        <taxon>Spermatophyta</taxon>
        <taxon>Magnoliopsida</taxon>
        <taxon>Ranunculales</taxon>
        <taxon>Menispermaceae</taxon>
        <taxon>Menispermoideae</taxon>
        <taxon>Cissampelideae</taxon>
        <taxon>Stephania</taxon>
    </lineage>
</organism>
<accession>A0AAP0K3Z0</accession>
<keyword evidence="3" id="KW-1185">Reference proteome</keyword>
<dbReference type="Gene3D" id="3.40.50.1000">
    <property type="entry name" value="HAD superfamily/HAD-like"/>
    <property type="match status" value="1"/>
</dbReference>
<dbReference type="SUPFAM" id="SSF56784">
    <property type="entry name" value="HAD-like"/>
    <property type="match status" value="1"/>
</dbReference>
<feature type="transmembrane region" description="Helical" evidence="1">
    <location>
        <begin position="96"/>
        <end position="116"/>
    </location>
</feature>
<protein>
    <recommendedName>
        <fullName evidence="4">Phosphoglycolate phosphatase</fullName>
    </recommendedName>
</protein>
<dbReference type="InterPro" id="IPR023214">
    <property type="entry name" value="HAD_sf"/>
</dbReference>
<keyword evidence="1" id="KW-0472">Membrane</keyword>
<dbReference type="EMBL" id="JBBNAE010000002">
    <property type="protein sequence ID" value="KAK9144764.1"/>
    <property type="molecule type" value="Genomic_DNA"/>
</dbReference>
<evidence type="ECO:0008006" key="4">
    <source>
        <dbReference type="Google" id="ProtNLM"/>
    </source>
</evidence>
<evidence type="ECO:0000313" key="3">
    <source>
        <dbReference type="Proteomes" id="UP001417504"/>
    </source>
</evidence>
<keyword evidence="1" id="KW-1133">Transmembrane helix</keyword>
<dbReference type="Pfam" id="PF13344">
    <property type="entry name" value="Hydrolase_6"/>
    <property type="match status" value="1"/>
</dbReference>
<dbReference type="InterPro" id="IPR006357">
    <property type="entry name" value="HAD-SF_hydro_IIA"/>
</dbReference>
<sequence>MTTLKAIAKPHDKNANGKKLVFVTNNSTKSRKQYAKKFQNLGLEVSETGFLPFMRFLSFDHETFGEVYRHEFPLGLAKPIPDVDQGYSLKQHSCPVFNFSATYIHAIVLLSVLTYIA</sequence>
<comment type="caution">
    <text evidence="2">The sequence shown here is derived from an EMBL/GenBank/DDBJ whole genome shotgun (WGS) entry which is preliminary data.</text>
</comment>
<keyword evidence="1" id="KW-0812">Transmembrane</keyword>
<dbReference type="InterPro" id="IPR036412">
    <property type="entry name" value="HAD-like_sf"/>
</dbReference>
<reference evidence="2 3" key="1">
    <citation type="submission" date="2024-01" db="EMBL/GenBank/DDBJ databases">
        <title>Genome assemblies of Stephania.</title>
        <authorList>
            <person name="Yang L."/>
        </authorList>
    </citation>
    <scope>NUCLEOTIDE SEQUENCE [LARGE SCALE GENOMIC DNA]</scope>
    <source>
        <strain evidence="2">QJT</strain>
        <tissue evidence="2">Leaf</tissue>
    </source>
</reference>
<evidence type="ECO:0000256" key="1">
    <source>
        <dbReference type="SAM" id="Phobius"/>
    </source>
</evidence>
<evidence type="ECO:0000313" key="2">
    <source>
        <dbReference type="EMBL" id="KAK9144764.1"/>
    </source>
</evidence>
<dbReference type="AlphaFoldDB" id="A0AAP0K3Z0"/>
<gene>
    <name evidence="2" type="ORF">Sjap_004667</name>
</gene>
<proteinExistence type="predicted"/>
<dbReference type="Proteomes" id="UP001417504">
    <property type="component" value="Unassembled WGS sequence"/>
</dbReference>
<name>A0AAP0K3Z0_9MAGN</name>